<gene>
    <name evidence="3" type="ORF">C6570_02645</name>
</gene>
<evidence type="ECO:0008006" key="5">
    <source>
        <dbReference type="Google" id="ProtNLM"/>
    </source>
</evidence>
<accession>A0A2S0MBT5</accession>
<evidence type="ECO:0000313" key="4">
    <source>
        <dbReference type="Proteomes" id="UP000239709"/>
    </source>
</evidence>
<evidence type="ECO:0000256" key="2">
    <source>
        <dbReference type="SAM" id="SignalP"/>
    </source>
</evidence>
<proteinExistence type="predicted"/>
<dbReference type="RefSeq" id="WP_106701811.1">
    <property type="nucleotide sequence ID" value="NZ_CP027666.1"/>
</dbReference>
<feature type="compositionally biased region" description="Low complexity" evidence="1">
    <location>
        <begin position="28"/>
        <end position="53"/>
    </location>
</feature>
<reference evidence="3 4" key="1">
    <citation type="submission" date="2018-03" db="EMBL/GenBank/DDBJ databases">
        <title>Genome sequencing of Ottowia sp.</title>
        <authorList>
            <person name="Kim S.-J."/>
            <person name="Heo J."/>
            <person name="Kwon S.-W."/>
        </authorList>
    </citation>
    <scope>NUCLEOTIDE SEQUENCE [LARGE SCALE GENOMIC DNA]</scope>
    <source>
        <strain evidence="3 4">KADR8-3</strain>
    </source>
</reference>
<dbReference type="EMBL" id="CP027666">
    <property type="protein sequence ID" value="AVO33276.1"/>
    <property type="molecule type" value="Genomic_DNA"/>
</dbReference>
<dbReference type="KEGG" id="otk:C6570_02645"/>
<sequence length="107" mass="11252">MKRLVGILSAAAITAVCSTAFAQAPAAPETNAAMARDAQNPGGAPTGPRTRPAVKPETNADMARDAEPVQKRVKRADRKAKAPKKRRPAPATQPETNADIARDAQKQ</sequence>
<protein>
    <recommendedName>
        <fullName evidence="5">Cell envelope biogenesis protein TolA</fullName>
    </recommendedName>
</protein>
<keyword evidence="4" id="KW-1185">Reference proteome</keyword>
<feature type="region of interest" description="Disordered" evidence="1">
    <location>
        <begin position="28"/>
        <end position="107"/>
    </location>
</feature>
<evidence type="ECO:0000256" key="1">
    <source>
        <dbReference type="SAM" id="MobiDB-lite"/>
    </source>
</evidence>
<name>A0A2S0MBT5_9BURK</name>
<keyword evidence="2" id="KW-0732">Signal</keyword>
<feature type="chain" id="PRO_5015744961" description="Cell envelope biogenesis protein TolA" evidence="2">
    <location>
        <begin position="23"/>
        <end position="107"/>
    </location>
</feature>
<evidence type="ECO:0000313" key="3">
    <source>
        <dbReference type="EMBL" id="AVO33276.1"/>
    </source>
</evidence>
<feature type="compositionally biased region" description="Basic residues" evidence="1">
    <location>
        <begin position="71"/>
        <end position="88"/>
    </location>
</feature>
<dbReference type="AlphaFoldDB" id="A0A2S0MBT5"/>
<dbReference type="Proteomes" id="UP000239709">
    <property type="component" value="Chromosome"/>
</dbReference>
<organism evidence="3 4">
    <name type="scientific">Ottowia oryzae</name>
    <dbReference type="NCBI Taxonomy" id="2109914"/>
    <lineage>
        <taxon>Bacteria</taxon>
        <taxon>Pseudomonadati</taxon>
        <taxon>Pseudomonadota</taxon>
        <taxon>Betaproteobacteria</taxon>
        <taxon>Burkholderiales</taxon>
        <taxon>Comamonadaceae</taxon>
        <taxon>Ottowia</taxon>
    </lineage>
</organism>
<feature type="signal peptide" evidence="2">
    <location>
        <begin position="1"/>
        <end position="22"/>
    </location>
</feature>